<evidence type="ECO:0000313" key="2">
    <source>
        <dbReference type="Proteomes" id="UP000000421"/>
    </source>
</evidence>
<organism evidence="1 2">
    <name type="scientific">Bartonella henselae (strain ATCC 49882 / DSM 28221 / CCUG 30454 / Houston 1)</name>
    <name type="common">Rochalimaea henselae</name>
    <dbReference type="NCBI Taxonomy" id="283166"/>
    <lineage>
        <taxon>Bacteria</taxon>
        <taxon>Pseudomonadati</taxon>
        <taxon>Pseudomonadota</taxon>
        <taxon>Alphaproteobacteria</taxon>
        <taxon>Hyphomicrobiales</taxon>
        <taxon>Bartonellaceae</taxon>
        <taxon>Bartonella</taxon>
    </lineage>
</organism>
<proteinExistence type="predicted"/>
<dbReference type="AlphaFoldDB" id="A0A0H3LYF9"/>
<reference evidence="1 2" key="1">
    <citation type="journal article" date="2004" name="Proc. Natl. Acad. Sci. U.S.A.">
        <title>The louse-borne human pathogen Bartonella quintana is a genomic derivative of the zoonotic agent Bartonella henselae.</title>
        <authorList>
            <person name="Alsmark U.C.M."/>
            <person name="Frank A.C."/>
            <person name="Karlberg E.O."/>
            <person name="Legault B.-A."/>
            <person name="Ardell D.H."/>
            <person name="Canbaeck B."/>
            <person name="Eriksson A.-S."/>
            <person name="Naeslund A.K."/>
            <person name="Handley S.A."/>
            <person name="Huvet M."/>
            <person name="La Scola B."/>
            <person name="Holmberg M."/>
            <person name="Andersson S.G.E."/>
        </authorList>
    </citation>
    <scope>NUCLEOTIDE SEQUENCE [LARGE SCALE GENOMIC DNA]</scope>
    <source>
        <strain evidence="2">ATCC 49882 / DSM 28221 / CCUG 30454 / Houston 1</strain>
    </source>
</reference>
<dbReference type="PaxDb" id="283166-BH14540"/>
<dbReference type="Proteomes" id="UP000000421">
    <property type="component" value="Chromosome"/>
</dbReference>
<keyword evidence="2" id="KW-1185">Reference proteome</keyword>
<accession>A0A0H3LYF9</accession>
<dbReference type="EMBL" id="BX897699">
    <property type="protein sequence ID" value="CAF28218.1"/>
    <property type="molecule type" value="Genomic_DNA"/>
</dbReference>
<sequence length="63" mass="7223">MQGCPFTTIGSFLSDFDQWSFIFSALHSSSIRNHSHYFADISKFLQAYFSCQNSVSTNKKTFL</sequence>
<name>A0A0H3LYF9_BARHE</name>
<dbReference type="KEGG" id="bhe:BH14540"/>
<evidence type="ECO:0000313" key="1">
    <source>
        <dbReference type="EMBL" id="CAF28218.1"/>
    </source>
</evidence>
<gene>
    <name evidence="1" type="ordered locus">BH14540</name>
</gene>
<dbReference type="EnsemblBacteria" id="CAF28218">
    <property type="protein sequence ID" value="CAF28218"/>
    <property type="gene ID" value="BH14540"/>
</dbReference>
<protein>
    <submittedName>
        <fullName evidence="1">Uncharacterized protein</fullName>
    </submittedName>
</protein>